<keyword evidence="4" id="KW-0574">Periplasm</keyword>
<dbReference type="InterPro" id="IPR050643">
    <property type="entry name" value="Periplasmic_pilus_chap"/>
</dbReference>
<dbReference type="InterPro" id="IPR016148">
    <property type="entry name" value="Pili_assmbl_chaperone_C"/>
</dbReference>
<dbReference type="PANTHER" id="PTHR30251:SF3">
    <property type="entry name" value="FIMBRIAL CHAPARONE PROTEIN"/>
    <property type="match status" value="1"/>
</dbReference>
<gene>
    <name evidence="9" type="ORF">M975_1519</name>
</gene>
<keyword evidence="3 6" id="KW-0732">Signal</keyword>
<dbReference type="PATRIC" id="fig|1354251.4.peg.1567"/>
<dbReference type="InterPro" id="IPR016147">
    <property type="entry name" value="Pili_assmbl_chaperone_N"/>
</dbReference>
<protein>
    <submittedName>
        <fullName evidence="9">Beta-fimbriae chaperone protein</fullName>
    </submittedName>
</protein>
<sequence>MFISSPLSRRALLSVSLLCATPVFAAGLVPETSLLIIDESNMGGTINLVNTDALPNLLYTTITDLPDDKGVHLNVTQPVVRVEPGQTQQLRFIMKSDAPLTTEHLKRVVFEGIPPKDFSKSMKVGFNLRQDIPVLIHPKNLPIVKDAWTLLNWTSTGSTITVKNPSPYVVRLALTVQTLPSGANARIGKPYILPGEILTATLNKPATTDSQVKFSPASRYGIEVASYTAPLNK</sequence>
<dbReference type="GO" id="GO:0071555">
    <property type="term" value="P:cell wall organization"/>
    <property type="evidence" value="ECO:0007669"/>
    <property type="project" value="InterPro"/>
</dbReference>
<reference evidence="9 10" key="1">
    <citation type="submission" date="2016-04" db="EMBL/GenBank/DDBJ databases">
        <title>ATOL: Assembling a taxonomically balanced genome-scale reconstruction of the evolutionary history of the Enterobacteriaceae.</title>
        <authorList>
            <person name="Plunkett G.III."/>
            <person name="Neeno-Eckwall E.C."/>
            <person name="Glasner J.D."/>
            <person name="Perna N.T."/>
        </authorList>
    </citation>
    <scope>NUCLEOTIDE SEQUENCE [LARGE SCALE GENOMIC DNA]</scope>
    <source>
        <strain evidence="9 10">ATCC 51605</strain>
    </source>
</reference>
<feature type="chain" id="PRO_5008594301" evidence="6">
    <location>
        <begin position="26"/>
        <end position="233"/>
    </location>
</feature>
<comment type="caution">
    <text evidence="9">The sequence shown here is derived from an EMBL/GenBank/DDBJ whole genome shotgun (WGS) entry which is preliminary data.</text>
</comment>
<dbReference type="SUPFAM" id="SSF49584">
    <property type="entry name" value="Periplasmic chaperone C-domain"/>
    <property type="match status" value="1"/>
</dbReference>
<evidence type="ECO:0000313" key="9">
    <source>
        <dbReference type="EMBL" id="OAT32384.1"/>
    </source>
</evidence>
<evidence type="ECO:0000256" key="6">
    <source>
        <dbReference type="SAM" id="SignalP"/>
    </source>
</evidence>
<evidence type="ECO:0000256" key="1">
    <source>
        <dbReference type="ARBA" id="ARBA00004418"/>
    </source>
</evidence>
<evidence type="ECO:0000259" key="7">
    <source>
        <dbReference type="Pfam" id="PF00345"/>
    </source>
</evidence>
<dbReference type="InterPro" id="IPR001829">
    <property type="entry name" value="Pili_assmbl_chaperone_bac"/>
</dbReference>
<feature type="domain" description="Pili assembly chaperone N-terminal" evidence="7">
    <location>
        <begin position="27"/>
        <end position="141"/>
    </location>
</feature>
<dbReference type="Pfam" id="PF02753">
    <property type="entry name" value="PapD_C"/>
    <property type="match status" value="1"/>
</dbReference>
<dbReference type="InterPro" id="IPR008962">
    <property type="entry name" value="PapD-like_sf"/>
</dbReference>
<dbReference type="AlphaFoldDB" id="A0A1B7IRI7"/>
<evidence type="ECO:0000256" key="5">
    <source>
        <dbReference type="ARBA" id="ARBA00023186"/>
    </source>
</evidence>
<dbReference type="Pfam" id="PF00345">
    <property type="entry name" value="PapD_N"/>
    <property type="match status" value="1"/>
</dbReference>
<dbReference type="SUPFAM" id="SSF49354">
    <property type="entry name" value="PapD-like"/>
    <property type="match status" value="1"/>
</dbReference>
<dbReference type="EMBL" id="LXER01000015">
    <property type="protein sequence ID" value="OAT32384.1"/>
    <property type="molecule type" value="Genomic_DNA"/>
</dbReference>
<dbReference type="PRINTS" id="PR00969">
    <property type="entry name" value="CHAPERONPILI"/>
</dbReference>
<comment type="similarity">
    <text evidence="2">Belongs to the periplasmic pilus chaperone family.</text>
</comment>
<dbReference type="InterPro" id="IPR013783">
    <property type="entry name" value="Ig-like_fold"/>
</dbReference>
<dbReference type="RefSeq" id="WP_064558498.1">
    <property type="nucleotide sequence ID" value="NZ_LXER01000015.1"/>
</dbReference>
<feature type="domain" description="Pili assembly chaperone C-terminal" evidence="8">
    <location>
        <begin position="162"/>
        <end position="223"/>
    </location>
</feature>
<proteinExistence type="inferred from homology"/>
<accession>A0A1B7IRI7</accession>
<organism evidence="9 10">
    <name type="scientific">Buttiauxella brennerae ATCC 51605</name>
    <dbReference type="NCBI Taxonomy" id="1354251"/>
    <lineage>
        <taxon>Bacteria</taxon>
        <taxon>Pseudomonadati</taxon>
        <taxon>Pseudomonadota</taxon>
        <taxon>Gammaproteobacteria</taxon>
        <taxon>Enterobacterales</taxon>
        <taxon>Enterobacteriaceae</taxon>
        <taxon>Buttiauxella</taxon>
    </lineage>
</organism>
<comment type="subcellular location">
    <subcellularLocation>
        <location evidence="1">Periplasm</location>
    </subcellularLocation>
</comment>
<feature type="signal peptide" evidence="6">
    <location>
        <begin position="1"/>
        <end position="25"/>
    </location>
</feature>
<evidence type="ECO:0000256" key="3">
    <source>
        <dbReference type="ARBA" id="ARBA00022729"/>
    </source>
</evidence>
<dbReference type="InterPro" id="IPR036316">
    <property type="entry name" value="Pili_assmbl_chap_C_dom_sf"/>
</dbReference>
<dbReference type="NCBIfam" id="NF007392">
    <property type="entry name" value="PRK09918.1"/>
    <property type="match status" value="1"/>
</dbReference>
<dbReference type="PANTHER" id="PTHR30251">
    <property type="entry name" value="PILUS ASSEMBLY CHAPERONE"/>
    <property type="match status" value="1"/>
</dbReference>
<keyword evidence="10" id="KW-1185">Reference proteome</keyword>
<dbReference type="Gene3D" id="2.60.40.10">
    <property type="entry name" value="Immunoglobulins"/>
    <property type="match status" value="2"/>
</dbReference>
<dbReference type="Proteomes" id="UP000078410">
    <property type="component" value="Unassembled WGS sequence"/>
</dbReference>
<name>A0A1B7IRI7_9ENTR</name>
<evidence type="ECO:0000313" key="10">
    <source>
        <dbReference type="Proteomes" id="UP000078410"/>
    </source>
</evidence>
<keyword evidence="5" id="KW-0143">Chaperone</keyword>
<dbReference type="GO" id="GO:0030288">
    <property type="term" value="C:outer membrane-bounded periplasmic space"/>
    <property type="evidence" value="ECO:0007669"/>
    <property type="project" value="InterPro"/>
</dbReference>
<dbReference type="OrthoDB" id="8585185at2"/>
<evidence type="ECO:0000256" key="2">
    <source>
        <dbReference type="ARBA" id="ARBA00007399"/>
    </source>
</evidence>
<evidence type="ECO:0000259" key="8">
    <source>
        <dbReference type="Pfam" id="PF02753"/>
    </source>
</evidence>
<evidence type="ECO:0000256" key="4">
    <source>
        <dbReference type="ARBA" id="ARBA00022764"/>
    </source>
</evidence>